<evidence type="ECO:0008006" key="3">
    <source>
        <dbReference type="Google" id="ProtNLM"/>
    </source>
</evidence>
<dbReference type="Proteomes" id="UP000235145">
    <property type="component" value="Unassembled WGS sequence"/>
</dbReference>
<keyword evidence="2" id="KW-1185">Reference proteome</keyword>
<dbReference type="PANTHER" id="PTHR47481:SF35">
    <property type="entry name" value="ZINC FINGER, CCHC-TYPE-RELATED"/>
    <property type="match status" value="1"/>
</dbReference>
<dbReference type="AlphaFoldDB" id="A0A9R1WWZ8"/>
<proteinExistence type="predicted"/>
<reference evidence="1 2" key="1">
    <citation type="journal article" date="2017" name="Nat. Commun.">
        <title>Genome assembly with in vitro proximity ligation data and whole-genome triplication in lettuce.</title>
        <authorList>
            <person name="Reyes-Chin-Wo S."/>
            <person name="Wang Z."/>
            <person name="Yang X."/>
            <person name="Kozik A."/>
            <person name="Arikit S."/>
            <person name="Song C."/>
            <person name="Xia L."/>
            <person name="Froenicke L."/>
            <person name="Lavelle D.O."/>
            <person name="Truco M.J."/>
            <person name="Xia R."/>
            <person name="Zhu S."/>
            <person name="Xu C."/>
            <person name="Xu H."/>
            <person name="Xu X."/>
            <person name="Cox K."/>
            <person name="Korf I."/>
            <person name="Meyers B.C."/>
            <person name="Michelmore R.W."/>
        </authorList>
    </citation>
    <scope>NUCLEOTIDE SEQUENCE [LARGE SCALE GENOMIC DNA]</scope>
    <source>
        <strain evidence="2">cv. Salinas</strain>
        <tissue evidence="1">Seedlings</tissue>
    </source>
</reference>
<gene>
    <name evidence="1" type="ORF">LSAT_V11C800440430</name>
</gene>
<evidence type="ECO:0000313" key="1">
    <source>
        <dbReference type="EMBL" id="KAJ0192145.1"/>
    </source>
</evidence>
<organism evidence="1 2">
    <name type="scientific">Lactuca sativa</name>
    <name type="common">Garden lettuce</name>
    <dbReference type="NCBI Taxonomy" id="4236"/>
    <lineage>
        <taxon>Eukaryota</taxon>
        <taxon>Viridiplantae</taxon>
        <taxon>Streptophyta</taxon>
        <taxon>Embryophyta</taxon>
        <taxon>Tracheophyta</taxon>
        <taxon>Spermatophyta</taxon>
        <taxon>Magnoliopsida</taxon>
        <taxon>eudicotyledons</taxon>
        <taxon>Gunneridae</taxon>
        <taxon>Pentapetalae</taxon>
        <taxon>asterids</taxon>
        <taxon>campanulids</taxon>
        <taxon>Asterales</taxon>
        <taxon>Asteraceae</taxon>
        <taxon>Cichorioideae</taxon>
        <taxon>Cichorieae</taxon>
        <taxon>Lactucinae</taxon>
        <taxon>Lactuca</taxon>
    </lineage>
</organism>
<comment type="caution">
    <text evidence="1">The sequence shown here is derived from an EMBL/GenBank/DDBJ whole genome shotgun (WGS) entry which is preliminary data.</text>
</comment>
<dbReference type="PANTHER" id="PTHR47481">
    <property type="match status" value="1"/>
</dbReference>
<accession>A0A9R1WWZ8</accession>
<protein>
    <recommendedName>
        <fullName evidence="3">Retrotransposon Copia-like N-terminal domain-containing protein</fullName>
    </recommendedName>
</protein>
<dbReference type="EMBL" id="NBSK02000008">
    <property type="protein sequence ID" value="KAJ0192145.1"/>
    <property type="molecule type" value="Genomic_DNA"/>
</dbReference>
<evidence type="ECO:0000313" key="2">
    <source>
        <dbReference type="Proteomes" id="UP000235145"/>
    </source>
</evidence>
<name>A0A9R1WWZ8_LACSA</name>
<sequence>MEVAQENPTYFSRITRSGRGRIWVCSPNGWPHNQCREYIFTDLASRIVFHGSSSSDLNTKFQLFTIKLTSSNFLLWNNQIRHVLSYQNLLGQFDGSVPSPPTTIEYDRKTARNPAYETWYNADRKALLIIQSSLSEETMAKTPGYAILLLKRFGGL</sequence>